<sequence>MVGVKMLRNESMPLIGEYRFKRVMAAAASTRSFSAVDFLTSSQLVVAPEQWPVAPGSVAKLKTIDVFMFPTAC</sequence>
<evidence type="ECO:0000313" key="2">
    <source>
        <dbReference type="Proteomes" id="UP000092460"/>
    </source>
</evidence>
<dbReference type="EMBL" id="JXJN01026407">
    <property type="status" value="NOT_ANNOTATED_CDS"/>
    <property type="molecule type" value="Genomic_DNA"/>
</dbReference>
<protein>
    <submittedName>
        <fullName evidence="1">Uncharacterized protein</fullName>
    </submittedName>
</protein>
<reference evidence="1" key="2">
    <citation type="submission" date="2020-05" db="UniProtKB">
        <authorList>
            <consortium name="EnsemblMetazoa"/>
        </authorList>
    </citation>
    <scope>IDENTIFICATION</scope>
    <source>
        <strain evidence="1">IAEA</strain>
    </source>
</reference>
<dbReference type="EnsemblMetazoa" id="GPPI050139-RA">
    <property type="protein sequence ID" value="GPPI050139-PA"/>
    <property type="gene ID" value="GPPI050139"/>
</dbReference>
<proteinExistence type="predicted"/>
<accession>A0A1B0C625</accession>
<dbReference type="VEuPathDB" id="VectorBase:GPPI050139"/>
<organism evidence="1 2">
    <name type="scientific">Glossina palpalis gambiensis</name>
    <dbReference type="NCBI Taxonomy" id="67801"/>
    <lineage>
        <taxon>Eukaryota</taxon>
        <taxon>Metazoa</taxon>
        <taxon>Ecdysozoa</taxon>
        <taxon>Arthropoda</taxon>
        <taxon>Hexapoda</taxon>
        <taxon>Insecta</taxon>
        <taxon>Pterygota</taxon>
        <taxon>Neoptera</taxon>
        <taxon>Endopterygota</taxon>
        <taxon>Diptera</taxon>
        <taxon>Brachycera</taxon>
        <taxon>Muscomorpha</taxon>
        <taxon>Hippoboscoidea</taxon>
        <taxon>Glossinidae</taxon>
        <taxon>Glossina</taxon>
    </lineage>
</organism>
<evidence type="ECO:0000313" key="1">
    <source>
        <dbReference type="EnsemblMetazoa" id="GPPI050139-PA"/>
    </source>
</evidence>
<dbReference type="Proteomes" id="UP000092460">
    <property type="component" value="Unassembled WGS sequence"/>
</dbReference>
<reference evidence="2" key="1">
    <citation type="submission" date="2015-01" db="EMBL/GenBank/DDBJ databases">
        <authorList>
            <person name="Aksoy S."/>
            <person name="Warren W."/>
            <person name="Wilson R.K."/>
        </authorList>
    </citation>
    <scope>NUCLEOTIDE SEQUENCE [LARGE SCALE GENOMIC DNA]</scope>
    <source>
        <strain evidence="2">IAEA</strain>
    </source>
</reference>
<keyword evidence="2" id="KW-1185">Reference proteome</keyword>
<name>A0A1B0C625_9MUSC</name>
<dbReference type="AlphaFoldDB" id="A0A1B0C625"/>